<dbReference type="InterPro" id="IPR011006">
    <property type="entry name" value="CheY-like_superfamily"/>
</dbReference>
<dbReference type="CDD" id="cd00383">
    <property type="entry name" value="trans_reg_C"/>
    <property type="match status" value="1"/>
</dbReference>
<name>A0ABW3ZH66_9RHOB</name>
<dbReference type="InterPro" id="IPR036388">
    <property type="entry name" value="WH-like_DNA-bd_sf"/>
</dbReference>
<dbReference type="PANTHER" id="PTHR48111:SF67">
    <property type="entry name" value="TRANSCRIPTIONAL REGULATORY PROTEIN TCTD"/>
    <property type="match status" value="1"/>
</dbReference>
<dbReference type="SUPFAM" id="SSF52172">
    <property type="entry name" value="CheY-like"/>
    <property type="match status" value="1"/>
</dbReference>
<evidence type="ECO:0000256" key="2">
    <source>
        <dbReference type="ARBA" id="ARBA00023125"/>
    </source>
</evidence>
<gene>
    <name evidence="6" type="ORF">ACFQ4E_06355</name>
</gene>
<dbReference type="InterPro" id="IPR001867">
    <property type="entry name" value="OmpR/PhoB-type_DNA-bd"/>
</dbReference>
<dbReference type="InterPro" id="IPR016032">
    <property type="entry name" value="Sig_transdc_resp-reg_C-effctor"/>
</dbReference>
<evidence type="ECO:0000256" key="1">
    <source>
        <dbReference type="ARBA" id="ARBA00023015"/>
    </source>
</evidence>
<evidence type="ECO:0000256" key="4">
    <source>
        <dbReference type="PROSITE-ProRule" id="PRU01091"/>
    </source>
</evidence>
<keyword evidence="3" id="KW-0804">Transcription</keyword>
<reference evidence="7" key="1">
    <citation type="journal article" date="2019" name="Int. J. Syst. Evol. Microbiol.">
        <title>The Global Catalogue of Microorganisms (GCM) 10K type strain sequencing project: providing services to taxonomists for standard genome sequencing and annotation.</title>
        <authorList>
            <consortium name="The Broad Institute Genomics Platform"/>
            <consortium name="The Broad Institute Genome Sequencing Center for Infectious Disease"/>
            <person name="Wu L."/>
            <person name="Ma J."/>
        </authorList>
    </citation>
    <scope>NUCLEOTIDE SEQUENCE [LARGE SCALE GENOMIC DNA]</scope>
    <source>
        <strain evidence="7">CCUG 62953</strain>
    </source>
</reference>
<proteinExistence type="predicted"/>
<comment type="caution">
    <text evidence="6">The sequence shown here is derived from an EMBL/GenBank/DDBJ whole genome shotgun (WGS) entry which is preliminary data.</text>
</comment>
<dbReference type="InterPro" id="IPR039420">
    <property type="entry name" value="WalR-like"/>
</dbReference>
<dbReference type="PANTHER" id="PTHR48111">
    <property type="entry name" value="REGULATOR OF RPOS"/>
    <property type="match status" value="1"/>
</dbReference>
<keyword evidence="7" id="KW-1185">Reference proteome</keyword>
<feature type="domain" description="OmpR/PhoB-type" evidence="5">
    <location>
        <begin position="125"/>
        <end position="226"/>
    </location>
</feature>
<dbReference type="SUPFAM" id="SSF46894">
    <property type="entry name" value="C-terminal effector domain of the bipartite response regulators"/>
    <property type="match status" value="1"/>
</dbReference>
<evidence type="ECO:0000256" key="3">
    <source>
        <dbReference type="ARBA" id="ARBA00023163"/>
    </source>
</evidence>
<dbReference type="SMART" id="SM00862">
    <property type="entry name" value="Trans_reg_C"/>
    <property type="match status" value="1"/>
</dbReference>
<feature type="DNA-binding region" description="OmpR/PhoB-type" evidence="4">
    <location>
        <begin position="125"/>
        <end position="226"/>
    </location>
</feature>
<dbReference type="Proteomes" id="UP001597135">
    <property type="component" value="Unassembled WGS sequence"/>
</dbReference>
<dbReference type="PROSITE" id="PS51755">
    <property type="entry name" value="OMPR_PHOB"/>
    <property type="match status" value="1"/>
</dbReference>
<organism evidence="6 7">
    <name type="scientific">Litorisediminicola beolgyonensis</name>
    <dbReference type="NCBI Taxonomy" id="1173614"/>
    <lineage>
        <taxon>Bacteria</taxon>
        <taxon>Pseudomonadati</taxon>
        <taxon>Pseudomonadota</taxon>
        <taxon>Alphaproteobacteria</taxon>
        <taxon>Rhodobacterales</taxon>
        <taxon>Paracoccaceae</taxon>
        <taxon>Litorisediminicola</taxon>
    </lineage>
</organism>
<protein>
    <submittedName>
        <fullName evidence="6">Winged helix-turn-helix domain-containing protein</fullName>
    </submittedName>
</protein>
<evidence type="ECO:0000313" key="7">
    <source>
        <dbReference type="Proteomes" id="UP001597135"/>
    </source>
</evidence>
<evidence type="ECO:0000259" key="5">
    <source>
        <dbReference type="PROSITE" id="PS51755"/>
    </source>
</evidence>
<dbReference type="Pfam" id="PF00486">
    <property type="entry name" value="Trans_reg_C"/>
    <property type="match status" value="1"/>
</dbReference>
<sequence>MNIYLHEPRDERIPSLLRELETAGLHATRISETFFLGQTPMIRARCQDDVPVLLADTPGMLEHLRTLRRAQCTNPVVVLRDMRNARRSAEALDAGADDDVVIPVKGVELRSRINSIRRRAAGHSSESLNIGEVNVYFDGRDPEICGSAVHLSPREHAIFQHLATNAEKVVPKQILYDAVYGMSEEQPFDKVIDVYICKLRKKIAAASESGHPYIKTLHGRGYKFAGPDHGARSRQHPAE</sequence>
<dbReference type="RefSeq" id="WP_386802099.1">
    <property type="nucleotide sequence ID" value="NZ_JBHTMU010000008.1"/>
</dbReference>
<dbReference type="EMBL" id="JBHTMU010000008">
    <property type="protein sequence ID" value="MFD1342033.1"/>
    <property type="molecule type" value="Genomic_DNA"/>
</dbReference>
<evidence type="ECO:0000313" key="6">
    <source>
        <dbReference type="EMBL" id="MFD1342033.1"/>
    </source>
</evidence>
<dbReference type="Gene3D" id="1.10.10.10">
    <property type="entry name" value="Winged helix-like DNA-binding domain superfamily/Winged helix DNA-binding domain"/>
    <property type="match status" value="1"/>
</dbReference>
<keyword evidence="1" id="KW-0805">Transcription regulation</keyword>
<accession>A0ABW3ZH66</accession>
<keyword evidence="2 4" id="KW-0238">DNA-binding</keyword>